<organism evidence="5 6">
    <name type="scientific">Allacma fusca</name>
    <dbReference type="NCBI Taxonomy" id="39272"/>
    <lineage>
        <taxon>Eukaryota</taxon>
        <taxon>Metazoa</taxon>
        <taxon>Ecdysozoa</taxon>
        <taxon>Arthropoda</taxon>
        <taxon>Hexapoda</taxon>
        <taxon>Collembola</taxon>
        <taxon>Symphypleona</taxon>
        <taxon>Sminthuridae</taxon>
        <taxon>Allacma</taxon>
    </lineage>
</organism>
<feature type="domain" description="Peptidase S1" evidence="4">
    <location>
        <begin position="62"/>
        <end position="267"/>
    </location>
</feature>
<keyword evidence="1" id="KW-1015">Disulfide bond</keyword>
<evidence type="ECO:0000313" key="6">
    <source>
        <dbReference type="Proteomes" id="UP000708208"/>
    </source>
</evidence>
<proteinExistence type="inferred from homology"/>
<keyword evidence="6" id="KW-1185">Reference proteome</keyword>
<evidence type="ECO:0000256" key="2">
    <source>
        <dbReference type="ARBA" id="ARBA00024195"/>
    </source>
</evidence>
<evidence type="ECO:0000256" key="1">
    <source>
        <dbReference type="ARBA" id="ARBA00023157"/>
    </source>
</evidence>
<dbReference type="OrthoDB" id="5565075at2759"/>
<dbReference type="GO" id="GO:0006508">
    <property type="term" value="P:proteolysis"/>
    <property type="evidence" value="ECO:0007669"/>
    <property type="project" value="InterPro"/>
</dbReference>
<dbReference type="AlphaFoldDB" id="A0A8J2KKF2"/>
<dbReference type="PANTHER" id="PTHR24256">
    <property type="entry name" value="TRYPTASE-RELATED"/>
    <property type="match status" value="1"/>
</dbReference>
<dbReference type="InterPro" id="IPR051487">
    <property type="entry name" value="Ser/Thr_Proteases_Immune/Dev"/>
</dbReference>
<accession>A0A8J2KKF2</accession>
<dbReference type="GO" id="GO:0004252">
    <property type="term" value="F:serine-type endopeptidase activity"/>
    <property type="evidence" value="ECO:0007669"/>
    <property type="project" value="InterPro"/>
</dbReference>
<feature type="signal peptide" evidence="3">
    <location>
        <begin position="1"/>
        <end position="22"/>
    </location>
</feature>
<comment type="similarity">
    <text evidence="2">Belongs to the peptidase S1 family. CLIP subfamily.</text>
</comment>
<protein>
    <recommendedName>
        <fullName evidence="4">Peptidase S1 domain-containing protein</fullName>
    </recommendedName>
</protein>
<sequence length="267" mass="29065">MQIVSILFVLVVACFATSSSRTIEFEDSNSIDFSPPVIPVSNLNLTSLDAGCTCGQKQTGRIVGGSKAQRGEYPWRVFICTGFKNKGCAACGTRVYPARLIIHPYYTTLASGDSNNDIALIELHESLNFNSPNQPLGPACLPSKWKGREVVGEVLASGWGKTIGDDETSASSSLQQTTLNLIPNSECQQRDYYNIIRKTQVCTYTPSTSTCQGDSGGSIDYESDGLCTCLGSKKQLVRPTVLLEDNLTRRNLKQEYDEGKICTKTFG</sequence>
<comment type="caution">
    <text evidence="5">The sequence shown here is derived from an EMBL/GenBank/DDBJ whole genome shotgun (WGS) entry which is preliminary data.</text>
</comment>
<dbReference type="SMART" id="SM00020">
    <property type="entry name" value="Tryp_SPc"/>
    <property type="match status" value="1"/>
</dbReference>
<dbReference type="Proteomes" id="UP000708208">
    <property type="component" value="Unassembled WGS sequence"/>
</dbReference>
<evidence type="ECO:0000256" key="3">
    <source>
        <dbReference type="SAM" id="SignalP"/>
    </source>
</evidence>
<name>A0A8J2KKF2_9HEXA</name>
<evidence type="ECO:0000313" key="5">
    <source>
        <dbReference type="EMBL" id="CAG7818152.1"/>
    </source>
</evidence>
<gene>
    <name evidence="5" type="ORF">AFUS01_LOCUS28675</name>
</gene>
<dbReference type="Pfam" id="PF00089">
    <property type="entry name" value="Trypsin"/>
    <property type="match status" value="1"/>
</dbReference>
<keyword evidence="3" id="KW-0732">Signal</keyword>
<feature type="chain" id="PRO_5035254710" description="Peptidase S1 domain-containing protein" evidence="3">
    <location>
        <begin position="23"/>
        <end position="267"/>
    </location>
</feature>
<dbReference type="InterPro" id="IPR001254">
    <property type="entry name" value="Trypsin_dom"/>
</dbReference>
<reference evidence="5" key="1">
    <citation type="submission" date="2021-06" db="EMBL/GenBank/DDBJ databases">
        <authorList>
            <person name="Hodson N. C."/>
            <person name="Mongue J. A."/>
            <person name="Jaron S. K."/>
        </authorList>
    </citation>
    <scope>NUCLEOTIDE SEQUENCE</scope>
</reference>
<evidence type="ECO:0000259" key="4">
    <source>
        <dbReference type="PROSITE" id="PS50240"/>
    </source>
</evidence>
<dbReference type="EMBL" id="CAJVCH010412787">
    <property type="protein sequence ID" value="CAG7818152.1"/>
    <property type="molecule type" value="Genomic_DNA"/>
</dbReference>
<dbReference type="PROSITE" id="PS50240">
    <property type="entry name" value="TRYPSIN_DOM"/>
    <property type="match status" value="1"/>
</dbReference>